<proteinExistence type="predicted"/>
<sequence length="54" mass="6041">MKRYQNDTIETLLEEAIENGVLVTSGRARVNATFVSGSLNLVSDENRVCSRARR</sequence>
<dbReference type="KEGG" id="gaz:Pan241w_05620"/>
<reference evidence="1 2" key="1">
    <citation type="submission" date="2019-02" db="EMBL/GenBank/DDBJ databases">
        <title>Deep-cultivation of Planctomycetes and their phenomic and genomic characterization uncovers novel biology.</title>
        <authorList>
            <person name="Wiegand S."/>
            <person name="Jogler M."/>
            <person name="Boedeker C."/>
            <person name="Pinto D."/>
            <person name="Vollmers J."/>
            <person name="Rivas-Marin E."/>
            <person name="Kohn T."/>
            <person name="Peeters S.H."/>
            <person name="Heuer A."/>
            <person name="Rast P."/>
            <person name="Oberbeckmann S."/>
            <person name="Bunk B."/>
            <person name="Jeske O."/>
            <person name="Meyerdierks A."/>
            <person name="Storesund J.E."/>
            <person name="Kallscheuer N."/>
            <person name="Luecker S."/>
            <person name="Lage O.M."/>
            <person name="Pohl T."/>
            <person name="Merkel B.J."/>
            <person name="Hornburger P."/>
            <person name="Mueller R.-W."/>
            <person name="Bruemmer F."/>
            <person name="Labrenz M."/>
            <person name="Spormann A.M."/>
            <person name="Op den Camp H."/>
            <person name="Overmann J."/>
            <person name="Amann R."/>
            <person name="Jetten M.S.M."/>
            <person name="Mascher T."/>
            <person name="Medema M.H."/>
            <person name="Devos D.P."/>
            <person name="Kaster A.-K."/>
            <person name="Ovreas L."/>
            <person name="Rohde M."/>
            <person name="Galperin M.Y."/>
            <person name="Jogler C."/>
        </authorList>
    </citation>
    <scope>NUCLEOTIDE SEQUENCE [LARGE SCALE GENOMIC DNA]</scope>
    <source>
        <strain evidence="1 2">Pan241w</strain>
    </source>
</reference>
<dbReference type="Proteomes" id="UP000317171">
    <property type="component" value="Chromosome"/>
</dbReference>
<evidence type="ECO:0000313" key="1">
    <source>
        <dbReference type="EMBL" id="QDT40505.1"/>
    </source>
</evidence>
<protein>
    <submittedName>
        <fullName evidence="1">Uncharacterized protein</fullName>
    </submittedName>
</protein>
<dbReference type="EMBL" id="CP036269">
    <property type="protein sequence ID" value="QDT40505.1"/>
    <property type="molecule type" value="Genomic_DNA"/>
</dbReference>
<accession>A0A517R9F7</accession>
<evidence type="ECO:0000313" key="2">
    <source>
        <dbReference type="Proteomes" id="UP000317171"/>
    </source>
</evidence>
<organism evidence="1 2">
    <name type="scientific">Gimesia alba</name>
    <dbReference type="NCBI Taxonomy" id="2527973"/>
    <lineage>
        <taxon>Bacteria</taxon>
        <taxon>Pseudomonadati</taxon>
        <taxon>Planctomycetota</taxon>
        <taxon>Planctomycetia</taxon>
        <taxon>Planctomycetales</taxon>
        <taxon>Planctomycetaceae</taxon>
        <taxon>Gimesia</taxon>
    </lineage>
</organism>
<keyword evidence="2" id="KW-1185">Reference proteome</keyword>
<dbReference type="AlphaFoldDB" id="A0A517R9F7"/>
<gene>
    <name evidence="1" type="ORF">Pan241w_05620</name>
</gene>
<name>A0A517R9F7_9PLAN</name>